<evidence type="ECO:0000313" key="2">
    <source>
        <dbReference type="Proteomes" id="UP001163321"/>
    </source>
</evidence>
<reference evidence="1 2" key="1">
    <citation type="journal article" date="2022" name="bioRxiv">
        <title>The genome of the oomycete Peronosclerospora sorghi, a cosmopolitan pathogen of maize and sorghum, is inflated with dispersed pseudogenes.</title>
        <authorList>
            <person name="Fletcher K."/>
            <person name="Martin F."/>
            <person name="Isakeit T."/>
            <person name="Cavanaugh K."/>
            <person name="Magill C."/>
            <person name="Michelmore R."/>
        </authorList>
    </citation>
    <scope>NUCLEOTIDE SEQUENCE [LARGE SCALE GENOMIC DNA]</scope>
    <source>
        <strain evidence="1">P6</strain>
    </source>
</reference>
<keyword evidence="2" id="KW-1185">Reference proteome</keyword>
<protein>
    <submittedName>
        <fullName evidence="1">Uncharacterized protein</fullName>
    </submittedName>
</protein>
<gene>
    <name evidence="1" type="ORF">PsorP6_014270</name>
</gene>
<proteinExistence type="predicted"/>
<name>A0ACC0VI44_9STRA</name>
<comment type="caution">
    <text evidence="1">The sequence shown here is derived from an EMBL/GenBank/DDBJ whole genome shotgun (WGS) entry which is preliminary data.</text>
</comment>
<evidence type="ECO:0000313" key="1">
    <source>
        <dbReference type="EMBL" id="KAI9905584.1"/>
    </source>
</evidence>
<sequence length="654" mass="73198">MELASTLRQLESDVQSSSMSERDLLTRFEDVRKQLQSRTSPALCPEAFALGVCYVTSQVLGLVCQHRPVSIQNASRHWHRRVFLLETAVTSAWASLTTIEDAQVALQPKDTNDVCSMYSKLWRQLLQSPSPHEARTAGPILTKLGLLLALAWLSYDRNGKLATIKKVLFSCTEGCLAHKATEKLVLWPQFLLGMIHMVEDQDGGAALHCFQTGMENCRDLVDGMGPFCYWHAIGLIHTGRFDDAVAVLDQCLRINYEPVACLSLQALVKVHAQELYAADEHLQRALEMDPTQPSALFDYALLMERMENAEAQQQVLEWIVEPCTTSKSEEKKPVPSSSVHTLFEDVRLRSCFPSRVETVDLSMVHYHLALAAVENGDWFASKKHFEHVLGPGQLHQSQRTILQAAADYVYVLLQCDLPSLALQQCEQFLLQCEENTGRNPKTVDMVLLLLHFYKADALLCLERVDECYKYLKEVAEPKLLCLREQQRPDPDAIAEEIGACHSQLLNNLAVVLACCSDIDAGLSLLRDGLETYPDCLAIKFNLVLLLWRKGDKTTACSIWTKARGWNRQAKSGAETPAYLNSAVAARHCEAPFISKHVQGELNGQGGVSAHQLLYLDALIAKCQWKTVTSKLDECSVQYVEFFESLGTTSISRQD</sequence>
<organism evidence="1 2">
    <name type="scientific">Peronosclerospora sorghi</name>
    <dbReference type="NCBI Taxonomy" id="230839"/>
    <lineage>
        <taxon>Eukaryota</taxon>
        <taxon>Sar</taxon>
        <taxon>Stramenopiles</taxon>
        <taxon>Oomycota</taxon>
        <taxon>Peronosporomycetes</taxon>
        <taxon>Peronosporales</taxon>
        <taxon>Peronosporaceae</taxon>
        <taxon>Peronosclerospora</taxon>
    </lineage>
</organism>
<dbReference type="EMBL" id="CM047588">
    <property type="protein sequence ID" value="KAI9905584.1"/>
    <property type="molecule type" value="Genomic_DNA"/>
</dbReference>
<dbReference type="Proteomes" id="UP001163321">
    <property type="component" value="Chromosome 9"/>
</dbReference>
<accession>A0ACC0VI44</accession>